<dbReference type="GeneID" id="128316273"/>
<feature type="compositionally biased region" description="Basic residues" evidence="1">
    <location>
        <begin position="93"/>
        <end position="103"/>
    </location>
</feature>
<reference evidence="3" key="1">
    <citation type="submission" date="2025-08" db="UniProtKB">
        <authorList>
            <consortium name="RefSeq"/>
        </authorList>
    </citation>
    <scope>IDENTIFICATION</scope>
    <source>
        <tissue evidence="3">Blood</tissue>
    </source>
</reference>
<name>A0ABM3QBA6_ACIJB</name>
<feature type="region of interest" description="Disordered" evidence="1">
    <location>
        <begin position="1"/>
        <end position="114"/>
    </location>
</feature>
<organism evidence="2 3">
    <name type="scientific">Acinonyx jubatus</name>
    <name type="common">Cheetah</name>
    <dbReference type="NCBI Taxonomy" id="32536"/>
    <lineage>
        <taxon>Eukaryota</taxon>
        <taxon>Metazoa</taxon>
        <taxon>Chordata</taxon>
        <taxon>Craniata</taxon>
        <taxon>Vertebrata</taxon>
        <taxon>Euteleostomi</taxon>
        <taxon>Mammalia</taxon>
        <taxon>Eutheria</taxon>
        <taxon>Laurasiatheria</taxon>
        <taxon>Carnivora</taxon>
        <taxon>Feliformia</taxon>
        <taxon>Felidae</taxon>
        <taxon>Felinae</taxon>
        <taxon>Acinonyx</taxon>
    </lineage>
</organism>
<evidence type="ECO:0000313" key="2">
    <source>
        <dbReference type="Proteomes" id="UP001652583"/>
    </source>
</evidence>
<accession>A0ABM3QBA6</accession>
<keyword evidence="2" id="KW-1185">Reference proteome</keyword>
<dbReference type="Proteomes" id="UP001652583">
    <property type="component" value="Chromosome B4"/>
</dbReference>
<sequence>MKVLPEPPSNKRSTIHSMTPLCLGIQRSRPGDSGEDQVQASVEGTAEGGRGKERQGGNIPAVRRELGRGLASAPGGGGEEAGKPSQRWPRAPSRGRKGVYRGRHPTEFSRMSSSCEHLANGSTFLPPPTVPRIQRSLRPRWVPLHTVPGPSPPRRPSLALCSWLQRTPGRVTAARGPLPPPGLPLACGQLGSPLSPAPPSPSIHSVLLQPPRPPRPRLPSFLSPVMLRKLPGAPICSVPHHSGAAVPRPSSPRPVLPGAAGCLLCHSPGQVLPLVSFFLESPDSRSPQLCPLDSTNHSGRSPLL</sequence>
<dbReference type="RefSeq" id="XP_053081212.1">
    <property type="nucleotide sequence ID" value="XM_053225237.1"/>
</dbReference>
<gene>
    <name evidence="3" type="primary">LOC128316273</name>
</gene>
<proteinExistence type="predicted"/>
<evidence type="ECO:0000256" key="1">
    <source>
        <dbReference type="SAM" id="MobiDB-lite"/>
    </source>
</evidence>
<protein>
    <submittedName>
        <fullName evidence="3">Uncharacterized protein LOC128316273</fullName>
    </submittedName>
</protein>
<evidence type="ECO:0000313" key="3">
    <source>
        <dbReference type="RefSeq" id="XP_053081212.1"/>
    </source>
</evidence>